<accession>R4XBI1</accession>
<organism evidence="2 3">
    <name type="scientific">Taphrina deformans (strain PYCC 5710 / ATCC 11124 / CBS 356.35 / IMI 108563 / JCM 9778 / NBRC 8474)</name>
    <name type="common">Peach leaf curl fungus</name>
    <name type="synonym">Lalaria deformans</name>
    <dbReference type="NCBI Taxonomy" id="1097556"/>
    <lineage>
        <taxon>Eukaryota</taxon>
        <taxon>Fungi</taxon>
        <taxon>Dikarya</taxon>
        <taxon>Ascomycota</taxon>
        <taxon>Taphrinomycotina</taxon>
        <taxon>Taphrinomycetes</taxon>
        <taxon>Taphrinales</taxon>
        <taxon>Taphrinaceae</taxon>
        <taxon>Taphrina</taxon>
    </lineage>
</organism>
<dbReference type="VEuPathDB" id="FungiDB:TAPDE_003385"/>
<keyword evidence="3" id="KW-1185">Reference proteome</keyword>
<evidence type="ECO:0000313" key="2">
    <source>
        <dbReference type="EMBL" id="CCG83219.1"/>
    </source>
</evidence>
<dbReference type="EMBL" id="CAHR02000130">
    <property type="protein sequence ID" value="CCG83219.1"/>
    <property type="molecule type" value="Genomic_DNA"/>
</dbReference>
<dbReference type="InterPro" id="IPR004843">
    <property type="entry name" value="Calcineurin-like_PHP"/>
</dbReference>
<proteinExistence type="predicted"/>
<dbReference type="Proteomes" id="UP000013776">
    <property type="component" value="Unassembled WGS sequence"/>
</dbReference>
<dbReference type="OrthoDB" id="5976022at2759"/>
<dbReference type="GO" id="GO:0016787">
    <property type="term" value="F:hydrolase activity"/>
    <property type="evidence" value="ECO:0007669"/>
    <property type="project" value="InterPro"/>
</dbReference>
<dbReference type="Pfam" id="PF00149">
    <property type="entry name" value="Metallophos"/>
    <property type="match status" value="1"/>
</dbReference>
<evidence type="ECO:0000259" key="1">
    <source>
        <dbReference type="Pfam" id="PF00149"/>
    </source>
</evidence>
<name>R4XBI1_TAPDE</name>
<dbReference type="SUPFAM" id="SSF56300">
    <property type="entry name" value="Metallo-dependent phosphatases"/>
    <property type="match status" value="1"/>
</dbReference>
<gene>
    <name evidence="2" type="ORF">TAPDE_003385</name>
</gene>
<reference evidence="2 3" key="1">
    <citation type="journal article" date="2013" name="MBio">
        <title>Genome sequencing of the plant pathogen Taphrina deformans, the causal agent of peach leaf curl.</title>
        <authorList>
            <person name="Cisse O.H."/>
            <person name="Almeida J.M.G.C.F."/>
            <person name="Fonseca A."/>
            <person name="Kumar A.A."/>
            <person name="Salojaervi J."/>
            <person name="Overmyer K."/>
            <person name="Hauser P.M."/>
            <person name="Pagni M."/>
        </authorList>
    </citation>
    <scope>NUCLEOTIDE SEQUENCE [LARGE SCALE GENOMIC DNA]</scope>
    <source>
        <strain evidence="3">PYCC 5710 / ATCC 11124 / CBS 356.35 / IMI 108563 / JCM 9778 / NBRC 8474</strain>
    </source>
</reference>
<dbReference type="eggNOG" id="KOG0374">
    <property type="taxonomic scope" value="Eukaryota"/>
</dbReference>
<dbReference type="Gene3D" id="3.60.21.10">
    <property type="match status" value="1"/>
</dbReference>
<feature type="domain" description="Calcineurin-like phosphoesterase" evidence="1">
    <location>
        <begin position="30"/>
        <end position="249"/>
    </location>
</feature>
<dbReference type="STRING" id="1097556.R4XBI1"/>
<protein>
    <submittedName>
        <fullName evidence="2">Uncharacterized protein C1840.07c</fullName>
    </submittedName>
</protein>
<dbReference type="PANTHER" id="PTHR46546">
    <property type="entry name" value="SHEWANELLA-LIKE PROTEIN PHOSPHATASE 1"/>
    <property type="match status" value="1"/>
</dbReference>
<comment type="caution">
    <text evidence="2">The sequence shown here is derived from an EMBL/GenBank/DDBJ whole genome shotgun (WGS) entry which is preliminary data.</text>
</comment>
<sequence>MPRFVQSWSLSPFRRHDKHDILPHDTPALYAIADIHGDYPRALSALQHAKVVDEAGSWVAGNATLVQTGDIVDRGPDTQLLYRYFRNLTRQASRSGGRVVKLWGNHEYMNAMYDWRYVDEGDLDSFPAPSTETRERAFSIEGEIGSDWMVDYAVTYRDARYRAHFMHAGLSPEHAADETDEIGKSFMRNLLGGARAHSQWTETQRRFWDGEGPMWYRGYALLDEAGACRVAGEVMHTLDVDFLVMGHTPNFDGALTRCGGRVLLIDTGLSGAYGGRPVVLQFSVDEAAQRQVKLWYDDDRTVETVYPE</sequence>
<dbReference type="AlphaFoldDB" id="R4XBI1"/>
<evidence type="ECO:0000313" key="3">
    <source>
        <dbReference type="Proteomes" id="UP000013776"/>
    </source>
</evidence>
<dbReference type="PANTHER" id="PTHR46546:SF4">
    <property type="entry name" value="SHEWANELLA-LIKE PROTEIN PHOSPHATASE 1"/>
    <property type="match status" value="1"/>
</dbReference>
<dbReference type="InterPro" id="IPR029052">
    <property type="entry name" value="Metallo-depent_PP-like"/>
</dbReference>